<evidence type="ECO:0000256" key="8">
    <source>
        <dbReference type="SAM" id="Phobius"/>
    </source>
</evidence>
<dbReference type="STRING" id="336566.ABB30_13665"/>
<evidence type="ECO:0000256" key="3">
    <source>
        <dbReference type="ARBA" id="ARBA00022676"/>
    </source>
</evidence>
<comment type="caution">
    <text evidence="10">The sequence shown here is derived from an EMBL/GenBank/DDBJ whole genome shotgun (WGS) entry which is preliminary data.</text>
</comment>
<reference evidence="10 11" key="1">
    <citation type="submission" date="2015-05" db="EMBL/GenBank/DDBJ databases">
        <title>Genome sequencing and analysis of members of genus Stenotrophomonas.</title>
        <authorList>
            <person name="Patil P.P."/>
            <person name="Midha S."/>
            <person name="Patil P.B."/>
        </authorList>
    </citation>
    <scope>NUCLEOTIDE SEQUENCE [LARGE SCALE GENOMIC DNA]</scope>
    <source>
        <strain evidence="10 11">DSM 24757</strain>
    </source>
</reference>
<feature type="transmembrane region" description="Helical" evidence="8">
    <location>
        <begin position="110"/>
        <end position="129"/>
    </location>
</feature>
<dbReference type="EMBL" id="LDJM01000042">
    <property type="protein sequence ID" value="KRG74479.1"/>
    <property type="molecule type" value="Genomic_DNA"/>
</dbReference>
<evidence type="ECO:0000256" key="5">
    <source>
        <dbReference type="ARBA" id="ARBA00022692"/>
    </source>
</evidence>
<keyword evidence="6 8" id="KW-1133">Transmembrane helix</keyword>
<dbReference type="GO" id="GO:0016763">
    <property type="term" value="F:pentosyltransferase activity"/>
    <property type="evidence" value="ECO:0007669"/>
    <property type="project" value="TreeGrafter"/>
</dbReference>
<keyword evidence="2" id="KW-1003">Cell membrane</keyword>
<feature type="transmembrane region" description="Helical" evidence="8">
    <location>
        <begin position="390"/>
        <end position="411"/>
    </location>
</feature>
<keyword evidence="3" id="KW-0328">Glycosyltransferase</keyword>
<comment type="subcellular location">
    <subcellularLocation>
        <location evidence="1">Cell membrane</location>
        <topology evidence="1">Multi-pass membrane protein</topology>
    </subcellularLocation>
</comment>
<dbReference type="GO" id="GO:0005886">
    <property type="term" value="C:plasma membrane"/>
    <property type="evidence" value="ECO:0007669"/>
    <property type="project" value="UniProtKB-SubCell"/>
</dbReference>
<evidence type="ECO:0000256" key="1">
    <source>
        <dbReference type="ARBA" id="ARBA00004651"/>
    </source>
</evidence>
<dbReference type="GO" id="GO:0010041">
    <property type="term" value="P:response to iron(III) ion"/>
    <property type="evidence" value="ECO:0007669"/>
    <property type="project" value="TreeGrafter"/>
</dbReference>
<organism evidence="10 11">
    <name type="scientific">Stenotrophomonas ginsengisoli</name>
    <dbReference type="NCBI Taxonomy" id="336566"/>
    <lineage>
        <taxon>Bacteria</taxon>
        <taxon>Pseudomonadati</taxon>
        <taxon>Pseudomonadota</taxon>
        <taxon>Gammaproteobacteria</taxon>
        <taxon>Lysobacterales</taxon>
        <taxon>Lysobacteraceae</taxon>
        <taxon>Stenotrophomonas</taxon>
    </lineage>
</organism>
<feature type="transmembrane region" description="Helical" evidence="8">
    <location>
        <begin position="417"/>
        <end position="440"/>
    </location>
</feature>
<evidence type="ECO:0000256" key="7">
    <source>
        <dbReference type="ARBA" id="ARBA00023136"/>
    </source>
</evidence>
<gene>
    <name evidence="10" type="ORF">ABB30_13665</name>
</gene>
<evidence type="ECO:0000313" key="11">
    <source>
        <dbReference type="Proteomes" id="UP000050956"/>
    </source>
</evidence>
<name>A0A0R0CXR5_9GAMM</name>
<keyword evidence="11" id="KW-1185">Reference proteome</keyword>
<dbReference type="Proteomes" id="UP000050956">
    <property type="component" value="Unassembled WGS sequence"/>
</dbReference>
<dbReference type="InterPro" id="IPR038731">
    <property type="entry name" value="RgtA/B/C-like"/>
</dbReference>
<feature type="transmembrane region" description="Helical" evidence="8">
    <location>
        <begin position="322"/>
        <end position="340"/>
    </location>
</feature>
<dbReference type="PANTHER" id="PTHR33908:SF3">
    <property type="entry name" value="UNDECAPRENYL PHOSPHATE-ALPHA-4-AMINO-4-DEOXY-L-ARABINOSE ARABINOSYL TRANSFERASE"/>
    <property type="match status" value="1"/>
</dbReference>
<feature type="domain" description="Glycosyltransferase RgtA/B/C/D-like" evidence="9">
    <location>
        <begin position="61"/>
        <end position="195"/>
    </location>
</feature>
<feature type="transmembrane region" description="Helical" evidence="8">
    <location>
        <begin position="352"/>
        <end position="370"/>
    </location>
</feature>
<evidence type="ECO:0000256" key="2">
    <source>
        <dbReference type="ARBA" id="ARBA00022475"/>
    </source>
</evidence>
<keyword evidence="4" id="KW-0808">Transferase</keyword>
<evidence type="ECO:0000313" key="10">
    <source>
        <dbReference type="EMBL" id="KRG74479.1"/>
    </source>
</evidence>
<feature type="transmembrane region" description="Helical" evidence="8">
    <location>
        <begin position="263"/>
        <end position="285"/>
    </location>
</feature>
<evidence type="ECO:0000256" key="6">
    <source>
        <dbReference type="ARBA" id="ARBA00022989"/>
    </source>
</evidence>
<feature type="transmembrane region" description="Helical" evidence="8">
    <location>
        <begin position="135"/>
        <end position="153"/>
    </location>
</feature>
<evidence type="ECO:0000256" key="4">
    <source>
        <dbReference type="ARBA" id="ARBA00022679"/>
    </source>
</evidence>
<feature type="non-terminal residue" evidence="10">
    <location>
        <position position="516"/>
    </location>
</feature>
<proteinExistence type="predicted"/>
<protein>
    <submittedName>
        <fullName evidence="10">Membrane protein</fullName>
    </submittedName>
</protein>
<dbReference type="InterPro" id="IPR050297">
    <property type="entry name" value="LipidA_mod_glycosyltrf_83"/>
</dbReference>
<dbReference type="AlphaFoldDB" id="A0A0R0CXR5"/>
<dbReference type="GO" id="GO:0009103">
    <property type="term" value="P:lipopolysaccharide biosynthetic process"/>
    <property type="evidence" value="ECO:0007669"/>
    <property type="project" value="TreeGrafter"/>
</dbReference>
<keyword evidence="7 8" id="KW-0472">Membrane</keyword>
<accession>A0A0R0CXR5</accession>
<dbReference type="PANTHER" id="PTHR33908">
    <property type="entry name" value="MANNOSYLTRANSFERASE YKCB-RELATED"/>
    <property type="match status" value="1"/>
</dbReference>
<sequence>MPASLFWLLAALAITCVLAAGIGLRLPLPPDEPRFVLAAQAMLDTGNWLLPHRGSELYAEKPPVFMWLQAASLAVSGHWDGAFLLPSLLAALLTLWLTGDMAARLWGRSMRLPAILALLCCIQFVLMAKRAQIDMVLVALTTTALWALCRCLFGRAQRRWLLLAGIAAGIGTVTKGVGFLPLLAVLPWLFARWRWPASGATPPARPLWWLLPGLVLGTLVWLGPLCWALWHHPDAQLQAYAHELLFKQTGTRYARAWHHIQPAWYYLQVMATLWLPAALLLPWLLPAWWRQLRLGEPRQWLLLGWAALVLLFFSASPGKREVYLLPMLPALCVAAAPLLPGLLQRPGVRRVLLGWSLLLGSGLLILGVLASTQHPALLANLLRRGMPADLLAPAGQGLLGAGIGIVLLCALTRLRHVLAGLLGGLAVLWLLHGLLIMPALSPYSSAQQLMAGVGQQIGPEAQLGLVAWREQNLLQADRKAVDFGFKRPLAGQWQAAQQWAQQAPQQRWLLVLDKAI</sequence>
<feature type="transmembrane region" description="Helical" evidence="8">
    <location>
        <begin position="81"/>
        <end position="98"/>
    </location>
</feature>
<evidence type="ECO:0000259" key="9">
    <source>
        <dbReference type="Pfam" id="PF13231"/>
    </source>
</evidence>
<feature type="transmembrane region" description="Helical" evidence="8">
    <location>
        <begin position="209"/>
        <end position="230"/>
    </location>
</feature>
<keyword evidence="5 8" id="KW-0812">Transmembrane</keyword>
<dbReference type="Pfam" id="PF13231">
    <property type="entry name" value="PMT_2"/>
    <property type="match status" value="1"/>
</dbReference>
<feature type="transmembrane region" description="Helical" evidence="8">
    <location>
        <begin position="160"/>
        <end position="189"/>
    </location>
</feature>